<proteinExistence type="predicted"/>
<evidence type="ECO:0000313" key="1">
    <source>
        <dbReference type="EMBL" id="KAF2546813.1"/>
    </source>
</evidence>
<dbReference type="EMBL" id="QGKY02001925">
    <property type="protein sequence ID" value="KAF2546813.1"/>
    <property type="molecule type" value="Genomic_DNA"/>
</dbReference>
<gene>
    <name evidence="1" type="ORF">F2Q70_00020096</name>
</gene>
<name>A0A8S9GLU9_BRACR</name>
<protein>
    <submittedName>
        <fullName evidence="1">Uncharacterized protein</fullName>
    </submittedName>
</protein>
<accession>A0A8S9GLU9</accession>
<sequence length="60" mass="6414">MCCCCCDEDGGGAEDAGEGSIGLGDWRDLGDKDDEGIASAIRNSVGRKKRINLIRTRQLI</sequence>
<reference evidence="1" key="1">
    <citation type="submission" date="2019-12" db="EMBL/GenBank/DDBJ databases">
        <title>Genome sequencing and annotation of Brassica cretica.</title>
        <authorList>
            <person name="Studholme D.J."/>
            <person name="Sarris P.F."/>
        </authorList>
    </citation>
    <scope>NUCLEOTIDE SEQUENCE</scope>
    <source>
        <strain evidence="1">PFS-102/07</strain>
        <tissue evidence="1">Leaf</tissue>
    </source>
</reference>
<organism evidence="1">
    <name type="scientific">Brassica cretica</name>
    <name type="common">Mustard</name>
    <dbReference type="NCBI Taxonomy" id="69181"/>
    <lineage>
        <taxon>Eukaryota</taxon>
        <taxon>Viridiplantae</taxon>
        <taxon>Streptophyta</taxon>
        <taxon>Embryophyta</taxon>
        <taxon>Tracheophyta</taxon>
        <taxon>Spermatophyta</taxon>
        <taxon>Magnoliopsida</taxon>
        <taxon>eudicotyledons</taxon>
        <taxon>Gunneridae</taxon>
        <taxon>Pentapetalae</taxon>
        <taxon>rosids</taxon>
        <taxon>malvids</taxon>
        <taxon>Brassicales</taxon>
        <taxon>Brassicaceae</taxon>
        <taxon>Brassiceae</taxon>
        <taxon>Brassica</taxon>
    </lineage>
</organism>
<comment type="caution">
    <text evidence="1">The sequence shown here is derived from an EMBL/GenBank/DDBJ whole genome shotgun (WGS) entry which is preliminary data.</text>
</comment>
<dbReference type="AlphaFoldDB" id="A0A8S9GLU9"/>